<reference evidence="1" key="1">
    <citation type="submission" date="2021-09" db="EMBL/GenBank/DDBJ databases">
        <authorList>
            <person name="Li Y."/>
        </authorList>
    </citation>
    <scope>NUCLEOTIDE SEQUENCE</scope>
    <source>
        <strain evidence="1">Penoy-BJ</strain>
    </source>
</reference>
<protein>
    <submittedName>
        <fullName evidence="1">P19</fullName>
    </submittedName>
</protein>
<dbReference type="EMBL" id="OK030846">
    <property type="protein sequence ID" value="UXV25356.1"/>
    <property type="molecule type" value="Genomic_RNA"/>
</dbReference>
<proteinExistence type="predicted"/>
<sequence>MENLPCILTVEYASGELRYTSADTEELMSLSNYEPFTKGLTEVELSNSYETLAISNYTGIAYVRTIGGKESRILGLPRKWTINIEKMILESLAKERVSHLEITGIGTGLKSGVEVLVIVGRKTVNGLGIAFEHCFECSRDRLEKLKQHIASERSLLSGLPDGWNVMDLLLGQRYG</sequence>
<organism evidence="1">
    <name type="scientific">peony leafroll-associated virus</name>
    <dbReference type="NCBI Taxonomy" id="2974943"/>
    <lineage>
        <taxon>Viruses</taxon>
        <taxon>Riboviria</taxon>
        <taxon>Orthornavirae</taxon>
        <taxon>Kitrinoviricota</taxon>
        <taxon>Alsuviricetes</taxon>
        <taxon>Martellivirales</taxon>
        <taxon>Closteroviridae</taxon>
    </lineage>
</organism>
<evidence type="ECO:0000313" key="1">
    <source>
        <dbReference type="EMBL" id="UXV25356.1"/>
    </source>
</evidence>
<accession>A0A977TJ50</accession>
<name>A0A977TJ50_9CLOS</name>